<reference evidence="2 3" key="1">
    <citation type="submission" date="2024-09" db="EMBL/GenBank/DDBJ databases">
        <authorList>
            <person name="Sun Q."/>
            <person name="Mori K."/>
        </authorList>
    </citation>
    <scope>NUCLEOTIDE SEQUENCE [LARGE SCALE GENOMIC DNA]</scope>
    <source>
        <strain evidence="2 3">JCM 12763</strain>
    </source>
</reference>
<evidence type="ECO:0000313" key="2">
    <source>
        <dbReference type="EMBL" id="MFB9730981.1"/>
    </source>
</evidence>
<accession>A0ABV5UZK0</accession>
<organism evidence="2 3">
    <name type="scientific">Ornithinimicrobium kibberense</name>
    <dbReference type="NCBI Taxonomy" id="282060"/>
    <lineage>
        <taxon>Bacteria</taxon>
        <taxon>Bacillati</taxon>
        <taxon>Actinomycetota</taxon>
        <taxon>Actinomycetes</taxon>
        <taxon>Micrococcales</taxon>
        <taxon>Ornithinimicrobiaceae</taxon>
        <taxon>Ornithinimicrobium</taxon>
    </lineage>
</organism>
<keyword evidence="3" id="KW-1185">Reference proteome</keyword>
<dbReference type="Proteomes" id="UP001589613">
    <property type="component" value="Unassembled WGS sequence"/>
</dbReference>
<dbReference type="RefSeq" id="WP_141337297.1">
    <property type="nucleotide sequence ID" value="NZ_JBHMAX010000006.1"/>
</dbReference>
<dbReference type="EMBL" id="JBHMAX010000006">
    <property type="protein sequence ID" value="MFB9730981.1"/>
    <property type="molecule type" value="Genomic_DNA"/>
</dbReference>
<protein>
    <submittedName>
        <fullName evidence="2">Uncharacterized protein</fullName>
    </submittedName>
</protein>
<evidence type="ECO:0000313" key="3">
    <source>
        <dbReference type="Proteomes" id="UP001589613"/>
    </source>
</evidence>
<feature type="region of interest" description="Disordered" evidence="1">
    <location>
        <begin position="1"/>
        <end position="65"/>
    </location>
</feature>
<comment type="caution">
    <text evidence="2">The sequence shown here is derived from an EMBL/GenBank/DDBJ whole genome shotgun (WGS) entry which is preliminary data.</text>
</comment>
<evidence type="ECO:0000256" key="1">
    <source>
        <dbReference type="SAM" id="MobiDB-lite"/>
    </source>
</evidence>
<name>A0ABV5UZK0_9MICO</name>
<sequence length="65" mass="6948">MTGPRPPADRPRPRRHRRVDAPATAAGTDPADDLPSSAGTADVATAPQDGGRDAWIVDQRPPHWD</sequence>
<proteinExistence type="predicted"/>
<gene>
    <name evidence="2" type="ORF">ACFFN0_02860</name>
</gene>